<dbReference type="EMBL" id="JAKNHJ010000014">
    <property type="protein sequence ID" value="MCG4618342.1"/>
    <property type="molecule type" value="Genomic_DNA"/>
</dbReference>
<keyword evidence="2 4" id="KW-0813">Transport</keyword>
<evidence type="ECO:0000256" key="5">
    <source>
        <dbReference type="SAM" id="SignalP"/>
    </source>
</evidence>
<dbReference type="RefSeq" id="WP_024059576.1">
    <property type="nucleotide sequence ID" value="NZ_CBCTPO010000010.1"/>
</dbReference>
<organism evidence="7 8">
    <name type="scientific">Varibaculum cambriense</name>
    <dbReference type="NCBI Taxonomy" id="184870"/>
    <lineage>
        <taxon>Bacteria</taxon>
        <taxon>Bacillati</taxon>
        <taxon>Actinomycetota</taxon>
        <taxon>Actinomycetes</taxon>
        <taxon>Actinomycetales</taxon>
        <taxon>Actinomycetaceae</taxon>
        <taxon>Varibaculum</taxon>
    </lineage>
</organism>
<comment type="caution">
    <text evidence="7">The sequence shown here is derived from an EMBL/GenBank/DDBJ whole genome shotgun (WGS) entry which is preliminary data.</text>
</comment>
<evidence type="ECO:0000313" key="8">
    <source>
        <dbReference type="Proteomes" id="UP001200537"/>
    </source>
</evidence>
<protein>
    <recommendedName>
        <fullName evidence="4">Phosphate-binding protein</fullName>
    </recommendedName>
</protein>
<evidence type="ECO:0000259" key="6">
    <source>
        <dbReference type="Pfam" id="PF12849"/>
    </source>
</evidence>
<dbReference type="SUPFAM" id="SSF53850">
    <property type="entry name" value="Periplasmic binding protein-like II"/>
    <property type="match status" value="1"/>
</dbReference>
<dbReference type="GO" id="GO:0042301">
    <property type="term" value="F:phosphate ion binding"/>
    <property type="evidence" value="ECO:0007669"/>
    <property type="project" value="InterPro"/>
</dbReference>
<reference evidence="7" key="1">
    <citation type="submission" date="2022-01" db="EMBL/GenBank/DDBJ databases">
        <title>Collection of gut derived symbiotic bacterial strains cultured from healthy donors.</title>
        <authorList>
            <person name="Lin H."/>
            <person name="Kohout C."/>
            <person name="Waligurski E."/>
            <person name="Pamer E.G."/>
        </authorList>
    </citation>
    <scope>NUCLEOTIDE SEQUENCE</scope>
    <source>
        <strain evidence="7">DFI.7.46</strain>
    </source>
</reference>
<dbReference type="Gene3D" id="3.40.190.10">
    <property type="entry name" value="Periplasmic binding protein-like II"/>
    <property type="match status" value="2"/>
</dbReference>
<feature type="domain" description="PBP" evidence="6">
    <location>
        <begin position="41"/>
        <end position="336"/>
    </location>
</feature>
<dbReference type="PROSITE" id="PS51257">
    <property type="entry name" value="PROKAR_LIPOPROTEIN"/>
    <property type="match status" value="1"/>
</dbReference>
<evidence type="ECO:0000313" key="7">
    <source>
        <dbReference type="EMBL" id="MCG4618342.1"/>
    </source>
</evidence>
<evidence type="ECO:0000256" key="2">
    <source>
        <dbReference type="ARBA" id="ARBA00022448"/>
    </source>
</evidence>
<dbReference type="GO" id="GO:0035435">
    <property type="term" value="P:phosphate ion transmembrane transport"/>
    <property type="evidence" value="ECO:0007669"/>
    <property type="project" value="InterPro"/>
</dbReference>
<gene>
    <name evidence="7" type="primary">pstS</name>
    <name evidence="7" type="ORF">L0M99_07540</name>
</gene>
<dbReference type="PIRSF" id="PIRSF002756">
    <property type="entry name" value="PstS"/>
    <property type="match status" value="1"/>
</dbReference>
<dbReference type="NCBIfam" id="TIGR00975">
    <property type="entry name" value="3a0107s03"/>
    <property type="match status" value="1"/>
</dbReference>
<dbReference type="AlphaFoldDB" id="A0AAJ1BCH3"/>
<dbReference type="PANTHER" id="PTHR42996:SF1">
    <property type="entry name" value="PHOSPHATE-BINDING PROTEIN PSTS"/>
    <property type="match status" value="1"/>
</dbReference>
<dbReference type="GO" id="GO:0043190">
    <property type="term" value="C:ATP-binding cassette (ABC) transporter complex"/>
    <property type="evidence" value="ECO:0007669"/>
    <property type="project" value="InterPro"/>
</dbReference>
<accession>A0AAJ1BCH3</accession>
<dbReference type="Proteomes" id="UP001200537">
    <property type="component" value="Unassembled WGS sequence"/>
</dbReference>
<evidence type="ECO:0000256" key="1">
    <source>
        <dbReference type="ARBA" id="ARBA00008725"/>
    </source>
</evidence>
<evidence type="ECO:0000256" key="4">
    <source>
        <dbReference type="PIRNR" id="PIRNR002756"/>
    </source>
</evidence>
<evidence type="ECO:0000256" key="3">
    <source>
        <dbReference type="ARBA" id="ARBA00022592"/>
    </source>
</evidence>
<feature type="chain" id="PRO_5042561451" description="Phosphate-binding protein" evidence="5">
    <location>
        <begin position="23"/>
        <end position="366"/>
    </location>
</feature>
<keyword evidence="5" id="KW-0732">Signal</keyword>
<sequence>MRKSIKSLAVIAGLALSATSLAACGSDNATGTAENTQKVESTDISGKLAGAGASSQKSAVEAWKAGFADVAKNVEVTYDPTGSGAGVTTFLQGGVAFAGTDEALSSEEVDKSAAVCKDSKAINLPVYVSPVVVAFNLEGIKTLNMKPETIAKIFRGEITKWNDPAIAADNADAKLPDSKIVAIHRADQSGTTENFTDYLHAAAPSAWPDDPSKDWPVAGGESGDKTAGVVDNLKKTEGAIGYIDASQAGDFGTAALQAGDGFVEYSAEAAAKIVESAEVEEGREKNDLALNLNRTPDDPEAYPLVLVSYYAVCPQYKDANTAKMVKAWVNYVVSAEGQQKAAEAAGSAPLGEEITKKITTALDAIK</sequence>
<comment type="similarity">
    <text evidence="1 4">Belongs to the PstS family.</text>
</comment>
<dbReference type="PANTHER" id="PTHR42996">
    <property type="entry name" value="PHOSPHATE-BINDING PROTEIN PSTS"/>
    <property type="match status" value="1"/>
</dbReference>
<dbReference type="Pfam" id="PF12849">
    <property type="entry name" value="PBP_like_2"/>
    <property type="match status" value="1"/>
</dbReference>
<feature type="signal peptide" evidence="5">
    <location>
        <begin position="1"/>
        <end position="22"/>
    </location>
</feature>
<dbReference type="CDD" id="cd13565">
    <property type="entry name" value="PBP2_PstS"/>
    <property type="match status" value="1"/>
</dbReference>
<proteinExistence type="inferred from homology"/>
<name>A0AAJ1BCH3_9ACTO</name>
<keyword evidence="3 4" id="KW-0592">Phosphate transport</keyword>
<dbReference type="InterPro" id="IPR050962">
    <property type="entry name" value="Phosphate-bind_PstS"/>
</dbReference>
<dbReference type="InterPro" id="IPR024370">
    <property type="entry name" value="PBP_domain"/>
</dbReference>
<dbReference type="InterPro" id="IPR005673">
    <property type="entry name" value="ABC_phos-bd_PstS"/>
</dbReference>